<evidence type="ECO:0000256" key="2">
    <source>
        <dbReference type="ARBA" id="ARBA00022692"/>
    </source>
</evidence>
<comment type="similarity">
    <text evidence="5">Belongs to the TIM14 family.</text>
</comment>
<dbReference type="Gene3D" id="1.10.287.110">
    <property type="entry name" value="DnaJ domain"/>
    <property type="match status" value="1"/>
</dbReference>
<dbReference type="SMART" id="SM00271">
    <property type="entry name" value="DnaJ"/>
    <property type="match status" value="1"/>
</dbReference>
<dbReference type="AlphaFoldDB" id="A0A6I3KFV1"/>
<sequence length="236" mass="26013">MLYLVLGLIALALGLIAMRSFAQANPANVARRLRIGGGAVSLFAASLLMLRGLEVLAIPLGMFGSWLIWGRTLPPWLGGGGSARRSPGQTSRIETDHLEMELDHDTGEMHGRVLKGMFAGRDIDTLSPTDLGLLWQDCRHTDLRSAQLVEAYLDRIHPTWREDMARGESDMSRGPDGRMTEKEALEILGLKPGADEEDIRRAHRELMLRLHPDRGGSTYLAAKINEAKDVALDALR</sequence>
<evidence type="ECO:0000259" key="6">
    <source>
        <dbReference type="PROSITE" id="PS50076"/>
    </source>
</evidence>
<evidence type="ECO:0000313" key="7">
    <source>
        <dbReference type="EMBL" id="MTD93784.1"/>
    </source>
</evidence>
<protein>
    <submittedName>
        <fullName evidence="7">DnaJ domain-containing protein</fullName>
    </submittedName>
</protein>
<dbReference type="FunFam" id="1.10.287.110:FF:000001">
    <property type="entry name" value="Import inner membrane translocase subunit tim14"/>
    <property type="match status" value="1"/>
</dbReference>
<evidence type="ECO:0000256" key="4">
    <source>
        <dbReference type="ARBA" id="ARBA00023136"/>
    </source>
</evidence>
<dbReference type="RefSeq" id="WP_154738292.1">
    <property type="nucleotide sequence ID" value="NZ_WMBQ01000001.1"/>
</dbReference>
<evidence type="ECO:0000313" key="8">
    <source>
        <dbReference type="Proteomes" id="UP000440694"/>
    </source>
</evidence>
<keyword evidence="3" id="KW-1133">Transmembrane helix</keyword>
<dbReference type="PROSITE" id="PS50076">
    <property type="entry name" value="DNAJ_2"/>
    <property type="match status" value="1"/>
</dbReference>
<keyword evidence="4" id="KW-0472">Membrane</keyword>
<dbReference type="CDD" id="cd06257">
    <property type="entry name" value="DnaJ"/>
    <property type="match status" value="1"/>
</dbReference>
<reference evidence="7 8" key="1">
    <citation type="submission" date="2019-11" db="EMBL/GenBank/DDBJ databases">
        <title>Identification of a novel strain.</title>
        <authorList>
            <person name="Xu Q."/>
            <person name="Wang G."/>
        </authorList>
    </citation>
    <scope>NUCLEOTIDE SEQUENCE [LARGE SCALE GENOMIC DNA]</scope>
    <source>
        <strain evidence="8">xq</strain>
    </source>
</reference>
<dbReference type="PANTHER" id="PTHR12763">
    <property type="match status" value="1"/>
</dbReference>
<comment type="subcellular location">
    <subcellularLocation>
        <location evidence="1">Membrane</location>
        <topology evidence="1">Single-pass membrane protein</topology>
    </subcellularLocation>
</comment>
<evidence type="ECO:0000256" key="3">
    <source>
        <dbReference type="ARBA" id="ARBA00022989"/>
    </source>
</evidence>
<gene>
    <name evidence="7" type="ORF">GIW81_05485</name>
</gene>
<dbReference type="Pfam" id="PF00226">
    <property type="entry name" value="DnaJ"/>
    <property type="match status" value="1"/>
</dbReference>
<accession>A0A6I3KFV1</accession>
<keyword evidence="2" id="KW-0812">Transmembrane</keyword>
<comment type="caution">
    <text evidence="7">The sequence shown here is derived from an EMBL/GenBank/DDBJ whole genome shotgun (WGS) entry which is preliminary data.</text>
</comment>
<dbReference type="EMBL" id="WMBQ01000001">
    <property type="protein sequence ID" value="MTD93784.1"/>
    <property type="molecule type" value="Genomic_DNA"/>
</dbReference>
<dbReference type="SUPFAM" id="SSF46565">
    <property type="entry name" value="Chaperone J-domain"/>
    <property type="match status" value="1"/>
</dbReference>
<dbReference type="Proteomes" id="UP000440694">
    <property type="component" value="Unassembled WGS sequence"/>
</dbReference>
<dbReference type="InterPro" id="IPR036869">
    <property type="entry name" value="J_dom_sf"/>
</dbReference>
<name>A0A6I3KFV1_9HYPH</name>
<keyword evidence="8" id="KW-1185">Reference proteome</keyword>
<dbReference type="GO" id="GO:0016020">
    <property type="term" value="C:membrane"/>
    <property type="evidence" value="ECO:0007669"/>
    <property type="project" value="UniProtKB-SubCell"/>
</dbReference>
<dbReference type="PANTHER" id="PTHR12763:SF28">
    <property type="entry name" value="GEO10507P1-RELATED"/>
    <property type="match status" value="1"/>
</dbReference>
<organism evidence="7 8">
    <name type="scientific">Hyphomicrobium album</name>
    <dbReference type="NCBI Taxonomy" id="2665159"/>
    <lineage>
        <taxon>Bacteria</taxon>
        <taxon>Pseudomonadati</taxon>
        <taxon>Pseudomonadota</taxon>
        <taxon>Alphaproteobacteria</taxon>
        <taxon>Hyphomicrobiales</taxon>
        <taxon>Hyphomicrobiaceae</taxon>
        <taxon>Hyphomicrobium</taxon>
    </lineage>
</organism>
<dbReference type="InterPro" id="IPR001623">
    <property type="entry name" value="DnaJ_domain"/>
</dbReference>
<proteinExistence type="inferred from homology"/>
<feature type="domain" description="J" evidence="6">
    <location>
        <begin position="183"/>
        <end position="236"/>
    </location>
</feature>
<evidence type="ECO:0000256" key="1">
    <source>
        <dbReference type="ARBA" id="ARBA00004167"/>
    </source>
</evidence>
<evidence type="ECO:0000256" key="5">
    <source>
        <dbReference type="ARBA" id="ARBA00038105"/>
    </source>
</evidence>